<protein>
    <submittedName>
        <fullName evidence="1">Uncharacterized protein</fullName>
    </submittedName>
</protein>
<sequence length="203" mass="22170">SALYLKASDQKVYKTDADFDDERIHSFVGFAKESGVLNDVKQVWVSGKATGMSGLTPGSKYYLSGTPGAISVTPGAYKKHVGIAVSATELFIEKYSELAGYTAPARALDTNYQNGNKWRMVMATVNFNCDPDEYSLAEGKIGSSSPAGTVIAKVRLFLSTVADYIVTESELVFLVPPLYYYQIVTSGTGSTTLLHWYEIDLNW</sequence>
<comment type="caution">
    <text evidence="1">The sequence shown here is derived from an EMBL/GenBank/DDBJ whole genome shotgun (WGS) entry which is preliminary data.</text>
</comment>
<dbReference type="AlphaFoldDB" id="X1Q141"/>
<accession>X1Q141</accession>
<name>X1Q141_9ZZZZ</name>
<gene>
    <name evidence="1" type="ORF">S06H3_57608</name>
</gene>
<evidence type="ECO:0000313" key="1">
    <source>
        <dbReference type="EMBL" id="GAI48451.1"/>
    </source>
</evidence>
<reference evidence="1" key="1">
    <citation type="journal article" date="2014" name="Front. Microbiol.">
        <title>High frequency of phylogenetically diverse reductive dehalogenase-homologous genes in deep subseafloor sedimentary metagenomes.</title>
        <authorList>
            <person name="Kawai M."/>
            <person name="Futagami T."/>
            <person name="Toyoda A."/>
            <person name="Takaki Y."/>
            <person name="Nishi S."/>
            <person name="Hori S."/>
            <person name="Arai W."/>
            <person name="Tsubouchi T."/>
            <person name="Morono Y."/>
            <person name="Uchiyama I."/>
            <person name="Ito T."/>
            <person name="Fujiyama A."/>
            <person name="Inagaki F."/>
            <person name="Takami H."/>
        </authorList>
    </citation>
    <scope>NUCLEOTIDE SEQUENCE</scope>
    <source>
        <strain evidence="1">Expedition CK06-06</strain>
    </source>
</reference>
<dbReference type="EMBL" id="BARV01037194">
    <property type="protein sequence ID" value="GAI48451.1"/>
    <property type="molecule type" value="Genomic_DNA"/>
</dbReference>
<feature type="non-terminal residue" evidence="1">
    <location>
        <position position="1"/>
    </location>
</feature>
<proteinExistence type="predicted"/>
<organism evidence="1">
    <name type="scientific">marine sediment metagenome</name>
    <dbReference type="NCBI Taxonomy" id="412755"/>
    <lineage>
        <taxon>unclassified sequences</taxon>
        <taxon>metagenomes</taxon>
        <taxon>ecological metagenomes</taxon>
    </lineage>
</organism>